<dbReference type="Gene3D" id="3.40.50.620">
    <property type="entry name" value="HUPs"/>
    <property type="match status" value="1"/>
</dbReference>
<dbReference type="SMART" id="SM00904">
    <property type="entry name" value="Flavokinase"/>
    <property type="match status" value="1"/>
</dbReference>
<dbReference type="Pfam" id="PF06574">
    <property type="entry name" value="FAD_syn"/>
    <property type="match status" value="1"/>
</dbReference>
<dbReference type="InterPro" id="IPR002606">
    <property type="entry name" value="Riboflavin_kinase_bac"/>
</dbReference>
<proteinExistence type="inferred from homology"/>
<evidence type="ECO:0000256" key="12">
    <source>
        <dbReference type="ARBA" id="ARBA00023268"/>
    </source>
</evidence>
<dbReference type="FunFam" id="2.40.30.30:FF:000003">
    <property type="entry name" value="Riboflavin biosynthesis protein"/>
    <property type="match status" value="1"/>
</dbReference>
<dbReference type="PIRSF" id="PIRSF004491">
    <property type="entry name" value="FAD_Synth"/>
    <property type="match status" value="1"/>
</dbReference>
<keyword evidence="18" id="KW-1185">Reference proteome</keyword>
<evidence type="ECO:0000259" key="16">
    <source>
        <dbReference type="SMART" id="SM00904"/>
    </source>
</evidence>
<sequence>MEVWRSTDDVPADLRGSVVTIGIFDGVHRGHRAVIAETIRQAHELGVPSVVLTFDPHPGSVHNPDSEIPLVISLEDRLHLLEALGVDATFVQHYTLDYAQASAEEFVRDQLVGLLRAAAVVVGEDVRFGRANSGDGRLLTQLGEELGISVTLVDDLEDPGSGRRWSSTWLRELLDDGNVKGATKVLGRLHRLQGTVVHGHKRGRELGFPTANLQASSAGVVPQDGVYAGWLVRTVPGTPAVENLPAAISIGTNPQFDGEKRTVEAHVLGRSDLDLYGEEVSIDLVAWLRPMLAFDTVEALLDQMDEDLRQSALALGVPVSGRVDPAEVTAGTEISALQNLHW</sequence>
<evidence type="ECO:0000313" key="18">
    <source>
        <dbReference type="Proteomes" id="UP000270021"/>
    </source>
</evidence>
<keyword evidence="4 15" id="KW-0285">Flavoprotein</keyword>
<keyword evidence="12" id="KW-0511">Multifunctional enzyme</keyword>
<name>A0A3Q8WS11_9ACTO</name>
<dbReference type="AlphaFoldDB" id="A0A3Q8WS11"/>
<dbReference type="InterPro" id="IPR014729">
    <property type="entry name" value="Rossmann-like_a/b/a_fold"/>
</dbReference>
<evidence type="ECO:0000256" key="5">
    <source>
        <dbReference type="ARBA" id="ARBA00022643"/>
    </source>
</evidence>
<evidence type="ECO:0000256" key="13">
    <source>
        <dbReference type="ARBA" id="ARBA00047880"/>
    </source>
</evidence>
<dbReference type="InterPro" id="IPR023465">
    <property type="entry name" value="Riboflavin_kinase_dom_sf"/>
</dbReference>
<dbReference type="GO" id="GO:0009398">
    <property type="term" value="P:FMN biosynthetic process"/>
    <property type="evidence" value="ECO:0007669"/>
    <property type="project" value="UniProtKB-UniRule"/>
</dbReference>
<dbReference type="Pfam" id="PF01687">
    <property type="entry name" value="Flavokinase"/>
    <property type="match status" value="1"/>
</dbReference>
<evidence type="ECO:0000256" key="3">
    <source>
        <dbReference type="ARBA" id="ARBA00005201"/>
    </source>
</evidence>
<dbReference type="EC" id="2.7.1.26" evidence="15"/>
<dbReference type="SUPFAM" id="SSF82114">
    <property type="entry name" value="Riboflavin kinase-like"/>
    <property type="match status" value="1"/>
</dbReference>
<comment type="pathway">
    <text evidence="3 15">Cofactor biosynthesis; FMN biosynthesis; FMN from riboflavin (ATP route): step 1/1.</text>
</comment>
<dbReference type="FunFam" id="3.40.50.620:FF:000021">
    <property type="entry name" value="Riboflavin biosynthesis protein"/>
    <property type="match status" value="1"/>
</dbReference>
<evidence type="ECO:0000256" key="6">
    <source>
        <dbReference type="ARBA" id="ARBA00022679"/>
    </source>
</evidence>
<evidence type="ECO:0000256" key="2">
    <source>
        <dbReference type="ARBA" id="ARBA00004726"/>
    </source>
</evidence>
<keyword evidence="8 15" id="KW-0547">Nucleotide-binding</keyword>
<dbReference type="NCBIfam" id="TIGR00125">
    <property type="entry name" value="cyt_tran_rel"/>
    <property type="match status" value="1"/>
</dbReference>
<dbReference type="InterPro" id="IPR015865">
    <property type="entry name" value="Riboflavin_kinase_bac/euk"/>
</dbReference>
<dbReference type="PANTHER" id="PTHR22749:SF6">
    <property type="entry name" value="RIBOFLAVIN KINASE"/>
    <property type="match status" value="1"/>
</dbReference>
<dbReference type="RefSeq" id="WP_126037660.1">
    <property type="nucleotide sequence ID" value="NZ_CP034438.1"/>
</dbReference>
<evidence type="ECO:0000256" key="7">
    <source>
        <dbReference type="ARBA" id="ARBA00022695"/>
    </source>
</evidence>
<keyword evidence="5 15" id="KW-0288">FMN</keyword>
<dbReference type="GO" id="GO:0005524">
    <property type="term" value="F:ATP binding"/>
    <property type="evidence" value="ECO:0007669"/>
    <property type="project" value="UniProtKB-UniRule"/>
</dbReference>
<dbReference type="EMBL" id="CP034438">
    <property type="protein sequence ID" value="AZN28907.1"/>
    <property type="molecule type" value="Genomic_DNA"/>
</dbReference>
<dbReference type="KEGG" id="fsl:EJO69_00285"/>
<dbReference type="EC" id="2.7.7.2" evidence="15"/>
<dbReference type="InterPro" id="IPR015864">
    <property type="entry name" value="FAD_synthase"/>
</dbReference>
<evidence type="ECO:0000256" key="14">
    <source>
        <dbReference type="ARBA" id="ARBA00049494"/>
    </source>
</evidence>
<keyword evidence="6 15" id="KW-0808">Transferase</keyword>
<dbReference type="GO" id="GO:0006747">
    <property type="term" value="P:FAD biosynthetic process"/>
    <property type="evidence" value="ECO:0007669"/>
    <property type="project" value="UniProtKB-UniRule"/>
</dbReference>
<keyword evidence="9 15" id="KW-0418">Kinase</keyword>
<keyword evidence="11 15" id="KW-0067">ATP-binding</keyword>
<dbReference type="SUPFAM" id="SSF52374">
    <property type="entry name" value="Nucleotidylyl transferase"/>
    <property type="match status" value="1"/>
</dbReference>
<dbReference type="NCBIfam" id="NF004160">
    <property type="entry name" value="PRK05627.1-3"/>
    <property type="match status" value="1"/>
</dbReference>
<dbReference type="PANTHER" id="PTHR22749">
    <property type="entry name" value="RIBOFLAVIN KINASE/FMN ADENYLYLTRANSFERASE"/>
    <property type="match status" value="1"/>
</dbReference>
<dbReference type="GO" id="GO:0003919">
    <property type="term" value="F:FMN adenylyltransferase activity"/>
    <property type="evidence" value="ECO:0007669"/>
    <property type="project" value="UniProtKB-UniRule"/>
</dbReference>
<organism evidence="17 18">
    <name type="scientific">Flaviflexus salsibiostraticola</name>
    <dbReference type="NCBI Taxonomy" id="1282737"/>
    <lineage>
        <taxon>Bacteria</taxon>
        <taxon>Bacillati</taxon>
        <taxon>Actinomycetota</taxon>
        <taxon>Actinomycetes</taxon>
        <taxon>Actinomycetales</taxon>
        <taxon>Actinomycetaceae</taxon>
        <taxon>Flaviflexus</taxon>
    </lineage>
</organism>
<evidence type="ECO:0000256" key="8">
    <source>
        <dbReference type="ARBA" id="ARBA00022741"/>
    </source>
</evidence>
<evidence type="ECO:0000256" key="15">
    <source>
        <dbReference type="PIRNR" id="PIRNR004491"/>
    </source>
</evidence>
<dbReference type="CDD" id="cd02064">
    <property type="entry name" value="FAD_synthetase_N"/>
    <property type="match status" value="1"/>
</dbReference>
<dbReference type="InterPro" id="IPR023468">
    <property type="entry name" value="Riboflavin_kinase"/>
</dbReference>
<dbReference type="NCBIfam" id="TIGR00083">
    <property type="entry name" value="ribF"/>
    <property type="match status" value="1"/>
</dbReference>
<evidence type="ECO:0000313" key="17">
    <source>
        <dbReference type="EMBL" id="AZN28907.1"/>
    </source>
</evidence>
<evidence type="ECO:0000256" key="4">
    <source>
        <dbReference type="ARBA" id="ARBA00022630"/>
    </source>
</evidence>
<comment type="function">
    <text evidence="1">Catalyzes the phosphorylation of riboflavin to FMN followed by the adenylation of FMN to FAD.</text>
</comment>
<evidence type="ECO:0000256" key="10">
    <source>
        <dbReference type="ARBA" id="ARBA00022827"/>
    </source>
</evidence>
<keyword evidence="10 15" id="KW-0274">FAD</keyword>
<reference evidence="17 18" key="1">
    <citation type="submission" date="2018-12" db="EMBL/GenBank/DDBJ databases">
        <title>Complete genome sequence of Flaviflexus salsibiostraticola KCTC 33148.</title>
        <authorList>
            <person name="Bae J.-W."/>
        </authorList>
    </citation>
    <scope>NUCLEOTIDE SEQUENCE [LARGE SCALE GENOMIC DNA]</scope>
    <source>
        <strain evidence="17 18">KCTC 33148</strain>
    </source>
</reference>
<dbReference type="Proteomes" id="UP000270021">
    <property type="component" value="Chromosome"/>
</dbReference>
<dbReference type="UniPathway" id="UPA00277">
    <property type="reaction ID" value="UER00407"/>
</dbReference>
<gene>
    <name evidence="17" type="ORF">EJO69_00285</name>
</gene>
<dbReference type="OrthoDB" id="9803667at2"/>
<evidence type="ECO:0000256" key="11">
    <source>
        <dbReference type="ARBA" id="ARBA00022840"/>
    </source>
</evidence>
<dbReference type="InterPro" id="IPR004821">
    <property type="entry name" value="Cyt_trans-like"/>
</dbReference>
<comment type="catalytic activity">
    <reaction evidence="13 15">
        <text>riboflavin + ATP = FMN + ADP + H(+)</text>
        <dbReference type="Rhea" id="RHEA:14357"/>
        <dbReference type="ChEBI" id="CHEBI:15378"/>
        <dbReference type="ChEBI" id="CHEBI:30616"/>
        <dbReference type="ChEBI" id="CHEBI:57986"/>
        <dbReference type="ChEBI" id="CHEBI:58210"/>
        <dbReference type="ChEBI" id="CHEBI:456216"/>
        <dbReference type="EC" id="2.7.1.26"/>
    </reaction>
</comment>
<evidence type="ECO:0000256" key="1">
    <source>
        <dbReference type="ARBA" id="ARBA00002121"/>
    </source>
</evidence>
<accession>A0A3Q8WS11</accession>
<dbReference type="UniPathway" id="UPA00276">
    <property type="reaction ID" value="UER00406"/>
</dbReference>
<comment type="pathway">
    <text evidence="2 15">Cofactor biosynthesis; FAD biosynthesis; FAD from FMN: step 1/1.</text>
</comment>
<dbReference type="GO" id="GO:0009231">
    <property type="term" value="P:riboflavin biosynthetic process"/>
    <property type="evidence" value="ECO:0007669"/>
    <property type="project" value="InterPro"/>
</dbReference>
<comment type="catalytic activity">
    <reaction evidence="14 15">
        <text>FMN + ATP + H(+) = FAD + diphosphate</text>
        <dbReference type="Rhea" id="RHEA:17237"/>
        <dbReference type="ChEBI" id="CHEBI:15378"/>
        <dbReference type="ChEBI" id="CHEBI:30616"/>
        <dbReference type="ChEBI" id="CHEBI:33019"/>
        <dbReference type="ChEBI" id="CHEBI:57692"/>
        <dbReference type="ChEBI" id="CHEBI:58210"/>
        <dbReference type="EC" id="2.7.7.2"/>
    </reaction>
</comment>
<evidence type="ECO:0000256" key="9">
    <source>
        <dbReference type="ARBA" id="ARBA00022777"/>
    </source>
</evidence>
<keyword evidence="7 15" id="KW-0548">Nucleotidyltransferase</keyword>
<feature type="domain" description="Riboflavin kinase" evidence="16">
    <location>
        <begin position="185"/>
        <end position="316"/>
    </location>
</feature>
<protein>
    <recommendedName>
        <fullName evidence="15">Riboflavin biosynthesis protein</fullName>
    </recommendedName>
    <domain>
        <recommendedName>
            <fullName evidence="15">Riboflavin kinase</fullName>
            <ecNumber evidence="15">2.7.1.26</ecNumber>
        </recommendedName>
        <alternativeName>
            <fullName evidence="15">Flavokinase</fullName>
        </alternativeName>
    </domain>
    <domain>
        <recommendedName>
            <fullName evidence="15">FMN adenylyltransferase</fullName>
            <ecNumber evidence="15">2.7.7.2</ecNumber>
        </recommendedName>
        <alternativeName>
            <fullName evidence="15">FAD pyrophosphorylase</fullName>
        </alternativeName>
        <alternativeName>
            <fullName evidence="15">FAD synthase</fullName>
        </alternativeName>
    </domain>
</protein>
<dbReference type="GO" id="GO:0008531">
    <property type="term" value="F:riboflavin kinase activity"/>
    <property type="evidence" value="ECO:0007669"/>
    <property type="project" value="UniProtKB-UniRule"/>
</dbReference>
<dbReference type="Gene3D" id="2.40.30.30">
    <property type="entry name" value="Riboflavin kinase-like"/>
    <property type="match status" value="1"/>
</dbReference>
<comment type="similarity">
    <text evidence="15">Belongs to the ribF family.</text>
</comment>